<sequence>MGDTLGIAGGHAGDGPVAQHWNPERYQREAGFVAELGRPLLDLLAPQAGERILDLGCGDGRLTQEAAAGGARLTGVDLSPQLVAAARGRGLDVQVADAAALPYPDASFDAVLSNAALHWMTEPEPVLGEVARVLKPGGRFVGELGGAGNVAAIVGAIANALAQRGIEVTRAYPWYFPTPAQYRAQLEAAGFTVGSLDRFARPTDLPADISGWLATFAESFLAQVPADARDQLVDDIRTALEPSLRTPDGRWVADYVRVRFVVHKAAT</sequence>
<dbReference type="InterPro" id="IPR029063">
    <property type="entry name" value="SAM-dependent_MTases_sf"/>
</dbReference>
<keyword evidence="3" id="KW-1185">Reference proteome</keyword>
<dbReference type="Proteomes" id="UP001296873">
    <property type="component" value="Unassembled WGS sequence"/>
</dbReference>
<dbReference type="CDD" id="cd02440">
    <property type="entry name" value="AdoMet_MTases"/>
    <property type="match status" value="1"/>
</dbReference>
<dbReference type="InterPro" id="IPR013216">
    <property type="entry name" value="Methyltransf_11"/>
</dbReference>
<protein>
    <submittedName>
        <fullName evidence="2">SAM-dependent methyltransferase</fullName>
    </submittedName>
</protein>
<name>A0ABS1DIX4_9PROT</name>
<evidence type="ECO:0000313" key="2">
    <source>
        <dbReference type="EMBL" id="MBK1670434.1"/>
    </source>
</evidence>
<dbReference type="GO" id="GO:0008168">
    <property type="term" value="F:methyltransferase activity"/>
    <property type="evidence" value="ECO:0007669"/>
    <property type="project" value="UniProtKB-KW"/>
</dbReference>
<dbReference type="PANTHER" id="PTHR43591">
    <property type="entry name" value="METHYLTRANSFERASE"/>
    <property type="match status" value="1"/>
</dbReference>
<accession>A0ABS1DIX4</accession>
<organism evidence="2 3">
    <name type="scientific">Rhodovibrio sodomensis</name>
    <dbReference type="NCBI Taxonomy" id="1088"/>
    <lineage>
        <taxon>Bacteria</taxon>
        <taxon>Pseudomonadati</taxon>
        <taxon>Pseudomonadota</taxon>
        <taxon>Alphaproteobacteria</taxon>
        <taxon>Rhodospirillales</taxon>
        <taxon>Rhodovibrionaceae</taxon>
        <taxon>Rhodovibrio</taxon>
    </lineage>
</organism>
<comment type="caution">
    <text evidence="2">The sequence shown here is derived from an EMBL/GenBank/DDBJ whole genome shotgun (WGS) entry which is preliminary data.</text>
</comment>
<dbReference type="Gene3D" id="3.40.50.150">
    <property type="entry name" value="Vaccinia Virus protein VP39"/>
    <property type="match status" value="1"/>
</dbReference>
<evidence type="ECO:0000259" key="1">
    <source>
        <dbReference type="Pfam" id="PF08241"/>
    </source>
</evidence>
<feature type="domain" description="Methyltransferase type 11" evidence="1">
    <location>
        <begin position="53"/>
        <end position="141"/>
    </location>
</feature>
<gene>
    <name evidence="2" type="ORF">CKO28_20630</name>
</gene>
<keyword evidence="2" id="KW-0489">Methyltransferase</keyword>
<evidence type="ECO:0000313" key="3">
    <source>
        <dbReference type="Proteomes" id="UP001296873"/>
    </source>
</evidence>
<dbReference type="SUPFAM" id="SSF53335">
    <property type="entry name" value="S-adenosyl-L-methionine-dependent methyltransferases"/>
    <property type="match status" value="1"/>
</dbReference>
<dbReference type="RefSeq" id="WP_200342797.1">
    <property type="nucleotide sequence ID" value="NZ_NRRL01000094.1"/>
</dbReference>
<proteinExistence type="predicted"/>
<dbReference type="Pfam" id="PF08241">
    <property type="entry name" value="Methyltransf_11"/>
    <property type="match status" value="1"/>
</dbReference>
<dbReference type="EMBL" id="NRRL01000094">
    <property type="protein sequence ID" value="MBK1670434.1"/>
    <property type="molecule type" value="Genomic_DNA"/>
</dbReference>
<keyword evidence="2" id="KW-0808">Transferase</keyword>
<reference evidence="2 3" key="1">
    <citation type="journal article" date="2020" name="Microorganisms">
        <title>Osmotic Adaptation and Compatible Solute Biosynthesis of Phototrophic Bacteria as Revealed from Genome Analyses.</title>
        <authorList>
            <person name="Imhoff J.F."/>
            <person name="Rahn T."/>
            <person name="Kunzel S."/>
            <person name="Keller A."/>
            <person name="Neulinger S.C."/>
        </authorList>
    </citation>
    <scope>NUCLEOTIDE SEQUENCE [LARGE SCALE GENOMIC DNA]</scope>
    <source>
        <strain evidence="2 3">DSM 9895</strain>
    </source>
</reference>
<dbReference type="GO" id="GO:0032259">
    <property type="term" value="P:methylation"/>
    <property type="evidence" value="ECO:0007669"/>
    <property type="project" value="UniProtKB-KW"/>
</dbReference>